<evidence type="ECO:0000256" key="2">
    <source>
        <dbReference type="ARBA" id="ARBA00009959"/>
    </source>
</evidence>
<dbReference type="SUPFAM" id="SSF143430">
    <property type="entry name" value="TTP0101/SSO1404-like"/>
    <property type="match status" value="1"/>
</dbReference>
<keyword evidence="4 9" id="KW-0479">Metal-binding</keyword>
<dbReference type="RefSeq" id="WP_012488048.1">
    <property type="nucleotide sequence ID" value="NC_010995.1"/>
</dbReference>
<evidence type="ECO:0000256" key="8">
    <source>
        <dbReference type="ARBA" id="ARBA00023118"/>
    </source>
</evidence>
<dbReference type="GO" id="GO:0016787">
    <property type="term" value="F:hydrolase activity"/>
    <property type="evidence" value="ECO:0007669"/>
    <property type="project" value="UniProtKB-KW"/>
</dbReference>
<dbReference type="HAMAP" id="MF_01471">
    <property type="entry name" value="Cas2"/>
    <property type="match status" value="1"/>
</dbReference>
<dbReference type="KEGG" id="cja:CJA_2451"/>
<evidence type="ECO:0000256" key="10">
    <source>
        <dbReference type="PIRNR" id="PIRNR032582"/>
    </source>
</evidence>
<evidence type="ECO:0000256" key="4">
    <source>
        <dbReference type="ARBA" id="ARBA00022723"/>
    </source>
</evidence>
<dbReference type="eggNOG" id="COG1343">
    <property type="taxonomic scope" value="Bacteria"/>
</dbReference>
<evidence type="ECO:0000313" key="11">
    <source>
        <dbReference type="EMBL" id="ACE82893.1"/>
    </source>
</evidence>
<comment type="cofactor">
    <cofactor evidence="1 9">
        <name>Mg(2+)</name>
        <dbReference type="ChEBI" id="CHEBI:18420"/>
    </cofactor>
</comment>
<reference evidence="11 12" key="1">
    <citation type="journal article" date="2008" name="J. Bacteriol.">
        <title>Insights into plant cell wall degradation from the genome sequence of the soil bacterium Cellvibrio japonicus.</title>
        <authorList>
            <person name="Deboy R.T."/>
            <person name="Mongodin E.F."/>
            <person name="Fouts D.E."/>
            <person name="Tailford L.E."/>
            <person name="Khouri H."/>
            <person name="Emerson J.B."/>
            <person name="Mohamoud Y."/>
            <person name="Watkins K."/>
            <person name="Henrissat B."/>
            <person name="Gilbert H.J."/>
            <person name="Nelson K.E."/>
        </authorList>
    </citation>
    <scope>NUCLEOTIDE SEQUENCE [LARGE SCALE GENOMIC DNA]</scope>
    <source>
        <strain evidence="11 12">Ueda107</strain>
    </source>
</reference>
<evidence type="ECO:0000256" key="5">
    <source>
        <dbReference type="ARBA" id="ARBA00022759"/>
    </source>
</evidence>
<evidence type="ECO:0000256" key="1">
    <source>
        <dbReference type="ARBA" id="ARBA00001946"/>
    </source>
</evidence>
<feature type="binding site" evidence="9">
    <location>
        <position position="8"/>
    </location>
    <ligand>
        <name>Mg(2+)</name>
        <dbReference type="ChEBI" id="CHEBI:18420"/>
        <note>catalytic</note>
    </ligand>
</feature>
<comment type="similarity">
    <text evidence="2 9 10">Belongs to the CRISPR-associated endoribonuclease Cas2 protein family.</text>
</comment>
<dbReference type="NCBIfam" id="TIGR01573">
    <property type="entry name" value="cas2"/>
    <property type="match status" value="1"/>
</dbReference>
<dbReference type="Proteomes" id="UP000001036">
    <property type="component" value="Chromosome"/>
</dbReference>
<dbReference type="InterPro" id="IPR019199">
    <property type="entry name" value="Virulence_VapD/CRISPR_Cas2"/>
</dbReference>
<dbReference type="Gene3D" id="3.30.70.240">
    <property type="match status" value="1"/>
</dbReference>
<keyword evidence="6 9" id="KW-0378">Hydrolase</keyword>
<evidence type="ECO:0000256" key="7">
    <source>
        <dbReference type="ARBA" id="ARBA00022842"/>
    </source>
</evidence>
<dbReference type="Pfam" id="PF09827">
    <property type="entry name" value="CRISPR_Cas2"/>
    <property type="match status" value="1"/>
</dbReference>
<keyword evidence="5 9" id="KW-0255">Endonuclease</keyword>
<dbReference type="HOGENOM" id="CLU_161124_3_1_6"/>
<name>B3PKI3_CELJU</name>
<dbReference type="PIRSF" id="PIRSF032582">
    <property type="entry name" value="Cas2"/>
    <property type="match status" value="1"/>
</dbReference>
<keyword evidence="12" id="KW-1185">Reference proteome</keyword>
<dbReference type="GO" id="GO:0043571">
    <property type="term" value="P:maintenance of CRISPR repeat elements"/>
    <property type="evidence" value="ECO:0007669"/>
    <property type="project" value="UniProtKB-UniRule"/>
</dbReference>
<protein>
    <recommendedName>
        <fullName evidence="9">CRISPR-associated endoribonuclease Cas2</fullName>
        <ecNumber evidence="9">3.1.-.-</ecNumber>
    </recommendedName>
</protein>
<evidence type="ECO:0000256" key="9">
    <source>
        <dbReference type="HAMAP-Rule" id="MF_01471"/>
    </source>
</evidence>
<dbReference type="GO" id="GO:0051607">
    <property type="term" value="P:defense response to virus"/>
    <property type="evidence" value="ECO:0007669"/>
    <property type="project" value="UniProtKB-UniRule"/>
</dbReference>
<dbReference type="GO" id="GO:0004521">
    <property type="term" value="F:RNA endonuclease activity"/>
    <property type="evidence" value="ECO:0007669"/>
    <property type="project" value="UniProtKB-UniRule"/>
</dbReference>
<keyword evidence="3 9" id="KW-0540">Nuclease</keyword>
<keyword evidence="8 9" id="KW-0051">Antiviral defense</keyword>
<dbReference type="InterPro" id="IPR021127">
    <property type="entry name" value="CRISPR_associated_Cas2"/>
</dbReference>
<dbReference type="PANTHER" id="PTHR34405:SF3">
    <property type="entry name" value="CRISPR-ASSOCIATED ENDORIBONUCLEASE CAS2 3"/>
    <property type="match status" value="1"/>
</dbReference>
<dbReference type="AlphaFoldDB" id="B3PKI3"/>
<comment type="subunit">
    <text evidence="9">Homodimer, forms a heterotetramer with a Cas1 homodimer.</text>
</comment>
<evidence type="ECO:0000313" key="12">
    <source>
        <dbReference type="Proteomes" id="UP000001036"/>
    </source>
</evidence>
<dbReference type="STRING" id="498211.CJA_2451"/>
<gene>
    <name evidence="9 11" type="primary">cas2</name>
    <name evidence="11" type="ordered locus">CJA_2451</name>
</gene>
<dbReference type="CDD" id="cd09725">
    <property type="entry name" value="Cas2_I_II_III"/>
    <property type="match status" value="1"/>
</dbReference>
<dbReference type="GO" id="GO:0046872">
    <property type="term" value="F:metal ion binding"/>
    <property type="evidence" value="ECO:0007669"/>
    <property type="project" value="UniProtKB-UniRule"/>
</dbReference>
<proteinExistence type="inferred from homology"/>
<comment type="function">
    <text evidence="9">CRISPR (clustered regularly interspaced short palindromic repeat), is an adaptive immune system that provides protection against mobile genetic elements (viruses, transposable elements and conjugative plasmids). CRISPR clusters contain sequences complementary to antecedent mobile elements and target invading nucleic acids. CRISPR clusters are transcribed and processed into CRISPR RNA (crRNA). Functions as a ssRNA-specific endoribonuclease. Involved in the integration of spacer DNA into the CRISPR cassette.</text>
</comment>
<evidence type="ECO:0000256" key="3">
    <source>
        <dbReference type="ARBA" id="ARBA00022722"/>
    </source>
</evidence>
<keyword evidence="7 9" id="KW-0460">Magnesium</keyword>
<organism evidence="11 12">
    <name type="scientific">Cellvibrio japonicus (strain Ueda107)</name>
    <name type="common">Pseudomonas fluorescens subsp. cellulosa</name>
    <dbReference type="NCBI Taxonomy" id="498211"/>
    <lineage>
        <taxon>Bacteria</taxon>
        <taxon>Pseudomonadati</taxon>
        <taxon>Pseudomonadota</taxon>
        <taxon>Gammaproteobacteria</taxon>
        <taxon>Cellvibrionales</taxon>
        <taxon>Cellvibrionaceae</taxon>
        <taxon>Cellvibrio</taxon>
    </lineage>
</organism>
<dbReference type="EMBL" id="CP000934">
    <property type="protein sequence ID" value="ACE82893.1"/>
    <property type="molecule type" value="Genomic_DNA"/>
</dbReference>
<dbReference type="EC" id="3.1.-.-" evidence="9"/>
<evidence type="ECO:0000256" key="6">
    <source>
        <dbReference type="ARBA" id="ARBA00022801"/>
    </source>
</evidence>
<dbReference type="PANTHER" id="PTHR34405">
    <property type="entry name" value="CRISPR-ASSOCIATED ENDORIBONUCLEASE CAS2"/>
    <property type="match status" value="1"/>
</dbReference>
<sequence length="97" mass="11029">MLVLITYDVSVTSPGGSRRLRNIAKTCLDYGVRVQNSVFECEVDPAQFVNLKNSLVETFDPNEDSLRFYFLGKKGHQKIEHIGTKFVQDPLRTPLIL</sequence>
<dbReference type="OrthoDB" id="9798176at2"/>
<accession>B3PKI3</accession>